<reference evidence="2" key="2">
    <citation type="submission" date="2023-06" db="EMBL/GenBank/DDBJ databases">
        <authorList>
            <consortium name="Lawrence Berkeley National Laboratory"/>
            <person name="Mondo S.J."/>
            <person name="Hensen N."/>
            <person name="Bonometti L."/>
            <person name="Westerberg I."/>
            <person name="Brannstrom I.O."/>
            <person name="Guillou S."/>
            <person name="Cros-Aarteil S."/>
            <person name="Calhoun S."/>
            <person name="Haridas S."/>
            <person name="Kuo A."/>
            <person name="Pangilinan J."/>
            <person name="Riley R."/>
            <person name="Labutti K."/>
            <person name="Andreopoulos B."/>
            <person name="Lipzen A."/>
            <person name="Chen C."/>
            <person name="Yanf M."/>
            <person name="Daum C."/>
            <person name="Ng V."/>
            <person name="Clum A."/>
            <person name="Steindorff A."/>
            <person name="Ohm R."/>
            <person name="Martin F."/>
            <person name="Silar P."/>
            <person name="Natvig D."/>
            <person name="Lalanne C."/>
            <person name="Gautier V."/>
            <person name="Ament-Velasquez S.L."/>
            <person name="Kruys A."/>
            <person name="Hutchinson M.I."/>
            <person name="Powell A.J."/>
            <person name="Barry K."/>
            <person name="Miller A.N."/>
            <person name="Grigoriev I.V."/>
            <person name="Debuchy R."/>
            <person name="Gladieux P."/>
            <person name="Thoren M.H."/>
            <person name="Johannesson H."/>
        </authorList>
    </citation>
    <scope>NUCLEOTIDE SEQUENCE</scope>
    <source>
        <strain evidence="2">PSN324</strain>
    </source>
</reference>
<organism evidence="2 3">
    <name type="scientific">Cladorrhinum samala</name>
    <dbReference type="NCBI Taxonomy" id="585594"/>
    <lineage>
        <taxon>Eukaryota</taxon>
        <taxon>Fungi</taxon>
        <taxon>Dikarya</taxon>
        <taxon>Ascomycota</taxon>
        <taxon>Pezizomycotina</taxon>
        <taxon>Sordariomycetes</taxon>
        <taxon>Sordariomycetidae</taxon>
        <taxon>Sordariales</taxon>
        <taxon>Podosporaceae</taxon>
        <taxon>Cladorrhinum</taxon>
    </lineage>
</organism>
<proteinExistence type="predicted"/>
<keyword evidence="1" id="KW-0812">Transmembrane</keyword>
<feature type="transmembrane region" description="Helical" evidence="1">
    <location>
        <begin position="96"/>
        <end position="120"/>
    </location>
</feature>
<dbReference type="Proteomes" id="UP001321749">
    <property type="component" value="Unassembled WGS sequence"/>
</dbReference>
<reference evidence="2" key="1">
    <citation type="journal article" date="2023" name="Mol. Phylogenet. Evol.">
        <title>Genome-scale phylogeny and comparative genomics of the fungal order Sordariales.</title>
        <authorList>
            <person name="Hensen N."/>
            <person name="Bonometti L."/>
            <person name="Westerberg I."/>
            <person name="Brannstrom I.O."/>
            <person name="Guillou S."/>
            <person name="Cros-Aarteil S."/>
            <person name="Calhoun S."/>
            <person name="Haridas S."/>
            <person name="Kuo A."/>
            <person name="Mondo S."/>
            <person name="Pangilinan J."/>
            <person name="Riley R."/>
            <person name="LaButti K."/>
            <person name="Andreopoulos B."/>
            <person name="Lipzen A."/>
            <person name="Chen C."/>
            <person name="Yan M."/>
            <person name="Daum C."/>
            <person name="Ng V."/>
            <person name="Clum A."/>
            <person name="Steindorff A."/>
            <person name="Ohm R.A."/>
            <person name="Martin F."/>
            <person name="Silar P."/>
            <person name="Natvig D.O."/>
            <person name="Lalanne C."/>
            <person name="Gautier V."/>
            <person name="Ament-Velasquez S.L."/>
            <person name="Kruys A."/>
            <person name="Hutchinson M.I."/>
            <person name="Powell A.J."/>
            <person name="Barry K."/>
            <person name="Miller A.N."/>
            <person name="Grigoriev I.V."/>
            <person name="Debuchy R."/>
            <person name="Gladieux P."/>
            <person name="Hiltunen Thoren M."/>
            <person name="Johannesson H."/>
        </authorList>
    </citation>
    <scope>NUCLEOTIDE SEQUENCE</scope>
    <source>
        <strain evidence="2">PSN324</strain>
    </source>
</reference>
<evidence type="ECO:0000313" key="2">
    <source>
        <dbReference type="EMBL" id="KAK4459682.1"/>
    </source>
</evidence>
<comment type="caution">
    <text evidence="2">The sequence shown here is derived from an EMBL/GenBank/DDBJ whole genome shotgun (WGS) entry which is preliminary data.</text>
</comment>
<dbReference type="AlphaFoldDB" id="A0AAV9HJX5"/>
<feature type="transmembrane region" description="Helical" evidence="1">
    <location>
        <begin position="126"/>
        <end position="144"/>
    </location>
</feature>
<dbReference type="EMBL" id="MU865030">
    <property type="protein sequence ID" value="KAK4459682.1"/>
    <property type="molecule type" value="Genomic_DNA"/>
</dbReference>
<evidence type="ECO:0000256" key="1">
    <source>
        <dbReference type="SAM" id="Phobius"/>
    </source>
</evidence>
<protein>
    <submittedName>
        <fullName evidence="2">Uncharacterized protein</fullName>
    </submittedName>
</protein>
<keyword evidence="1" id="KW-0472">Membrane</keyword>
<gene>
    <name evidence="2" type="ORF">QBC42DRAFT_311130</name>
</gene>
<sequence>MDDVMFPEDDHSVYYMILFLFVGHVMAPDFYDTYFNMGAGGTVSIAMQSGVALYQHITHWLTWHTIHRPIEWRWNSASTRHLGITWREEIQWAHSLAYFMTKVHQLLILTSFINFWWAIALPVRTMGHQLIGVVVSIIATKMLWELHKIQGRARRSFREHSRLWAECRKDGAVWCNLTWWAHQATTRSSLFTLFVWAFSVINMAFILVKGVQGLYYPAPVVHVSAVDPSVSVGSV</sequence>
<keyword evidence="3" id="KW-1185">Reference proteome</keyword>
<keyword evidence="1" id="KW-1133">Transmembrane helix</keyword>
<evidence type="ECO:0000313" key="3">
    <source>
        <dbReference type="Proteomes" id="UP001321749"/>
    </source>
</evidence>
<feature type="transmembrane region" description="Helical" evidence="1">
    <location>
        <begin position="190"/>
        <end position="208"/>
    </location>
</feature>
<accession>A0AAV9HJX5</accession>
<feature type="transmembrane region" description="Helical" evidence="1">
    <location>
        <begin position="12"/>
        <end position="31"/>
    </location>
</feature>
<name>A0AAV9HJX5_9PEZI</name>